<gene>
    <name evidence="9" type="ORF">GXP70_25900</name>
</gene>
<feature type="transmembrane region" description="Helical" evidence="7">
    <location>
        <begin position="20"/>
        <end position="43"/>
    </location>
</feature>
<evidence type="ECO:0000313" key="10">
    <source>
        <dbReference type="Proteomes" id="UP000476064"/>
    </source>
</evidence>
<dbReference type="InterPro" id="IPR000515">
    <property type="entry name" value="MetI-like"/>
</dbReference>
<dbReference type="Gene3D" id="1.10.3720.10">
    <property type="entry name" value="MetI-like"/>
    <property type="match status" value="1"/>
</dbReference>
<evidence type="ECO:0000313" key="9">
    <source>
        <dbReference type="EMBL" id="QHT63061.1"/>
    </source>
</evidence>
<evidence type="ECO:0000256" key="4">
    <source>
        <dbReference type="ARBA" id="ARBA00022692"/>
    </source>
</evidence>
<evidence type="ECO:0000256" key="7">
    <source>
        <dbReference type="RuleBase" id="RU363032"/>
    </source>
</evidence>
<dbReference type="CDD" id="cd06261">
    <property type="entry name" value="TM_PBP2"/>
    <property type="match status" value="1"/>
</dbReference>
<dbReference type="InterPro" id="IPR050809">
    <property type="entry name" value="UgpAE/MalFG_permease"/>
</dbReference>
<evidence type="ECO:0000256" key="6">
    <source>
        <dbReference type="ARBA" id="ARBA00023136"/>
    </source>
</evidence>
<dbReference type="SUPFAM" id="SSF161098">
    <property type="entry name" value="MetI-like"/>
    <property type="match status" value="1"/>
</dbReference>
<evidence type="ECO:0000256" key="3">
    <source>
        <dbReference type="ARBA" id="ARBA00022475"/>
    </source>
</evidence>
<keyword evidence="4 7" id="KW-0812">Transmembrane</keyword>
<evidence type="ECO:0000256" key="5">
    <source>
        <dbReference type="ARBA" id="ARBA00022989"/>
    </source>
</evidence>
<evidence type="ECO:0000256" key="2">
    <source>
        <dbReference type="ARBA" id="ARBA00022448"/>
    </source>
</evidence>
<accession>A0A6C0G502</accession>
<keyword evidence="5 7" id="KW-1133">Transmembrane helix</keyword>
<feature type="transmembrane region" description="Helical" evidence="7">
    <location>
        <begin position="80"/>
        <end position="102"/>
    </location>
</feature>
<dbReference type="PROSITE" id="PS50928">
    <property type="entry name" value="ABC_TM1"/>
    <property type="match status" value="1"/>
</dbReference>
<feature type="domain" description="ABC transmembrane type-1" evidence="8">
    <location>
        <begin position="76"/>
        <end position="292"/>
    </location>
</feature>
<dbReference type="InterPro" id="IPR035906">
    <property type="entry name" value="MetI-like_sf"/>
</dbReference>
<dbReference type="AlphaFoldDB" id="A0A6C0G502"/>
<keyword evidence="2 7" id="KW-0813">Transport</keyword>
<feature type="transmembrane region" description="Helical" evidence="7">
    <location>
        <begin position="212"/>
        <end position="233"/>
    </location>
</feature>
<organism evidence="9 10">
    <name type="scientific">Paenibacillus lycopersici</name>
    <dbReference type="NCBI Taxonomy" id="2704462"/>
    <lineage>
        <taxon>Bacteria</taxon>
        <taxon>Bacillati</taxon>
        <taxon>Bacillota</taxon>
        <taxon>Bacilli</taxon>
        <taxon>Bacillales</taxon>
        <taxon>Paenibacillaceae</taxon>
        <taxon>Paenibacillus</taxon>
    </lineage>
</organism>
<dbReference type="RefSeq" id="WP_162359491.1">
    <property type="nucleotide sequence ID" value="NZ_CP048209.1"/>
</dbReference>
<dbReference type="PANTHER" id="PTHR43227">
    <property type="entry name" value="BLL4140 PROTEIN"/>
    <property type="match status" value="1"/>
</dbReference>
<feature type="transmembrane region" description="Helical" evidence="7">
    <location>
        <begin position="114"/>
        <end position="135"/>
    </location>
</feature>
<dbReference type="GO" id="GO:0005886">
    <property type="term" value="C:plasma membrane"/>
    <property type="evidence" value="ECO:0007669"/>
    <property type="project" value="UniProtKB-SubCell"/>
</dbReference>
<feature type="transmembrane region" description="Helical" evidence="7">
    <location>
        <begin position="162"/>
        <end position="191"/>
    </location>
</feature>
<reference evidence="9 10" key="1">
    <citation type="submission" date="2020-01" db="EMBL/GenBank/DDBJ databases">
        <title>Paenibacillus sp. nov., isolated from tomato rhizosphere.</title>
        <authorList>
            <person name="Weon H.-Y."/>
            <person name="Lee S.A."/>
        </authorList>
    </citation>
    <scope>NUCLEOTIDE SEQUENCE [LARGE SCALE GENOMIC DNA]</scope>
    <source>
        <strain evidence="9 10">12200R-189</strain>
    </source>
</reference>
<name>A0A6C0G502_9BACL</name>
<dbReference type="Pfam" id="PF00528">
    <property type="entry name" value="BPD_transp_1"/>
    <property type="match status" value="1"/>
</dbReference>
<keyword evidence="3" id="KW-1003">Cell membrane</keyword>
<evidence type="ECO:0000256" key="1">
    <source>
        <dbReference type="ARBA" id="ARBA00004651"/>
    </source>
</evidence>
<dbReference type="Proteomes" id="UP000476064">
    <property type="component" value="Chromosome"/>
</dbReference>
<dbReference type="EMBL" id="CP048209">
    <property type="protein sequence ID" value="QHT63061.1"/>
    <property type="molecule type" value="Genomic_DNA"/>
</dbReference>
<dbReference type="KEGG" id="plyc:GXP70_25900"/>
<dbReference type="GO" id="GO:0055085">
    <property type="term" value="P:transmembrane transport"/>
    <property type="evidence" value="ECO:0007669"/>
    <property type="project" value="InterPro"/>
</dbReference>
<protein>
    <submittedName>
        <fullName evidence="9">Sugar ABC transporter permease</fullName>
    </submittedName>
</protein>
<keyword evidence="6 7" id="KW-0472">Membrane</keyword>
<keyword evidence="10" id="KW-1185">Reference proteome</keyword>
<evidence type="ECO:0000259" key="8">
    <source>
        <dbReference type="PROSITE" id="PS50928"/>
    </source>
</evidence>
<sequence>MQWLAREWRHVKKNRELLLLSLPGFIYKFIFYYLPLAGLVIAFQNYNYTKGLFGSKWVGLHNFNFFFTSDLAWRVTRNTILYNVAFIILTTVFALVLALMLNELSKRWFKVHQTVMFLPYFLSWVVVGYIATGFFDYQHGALNTLLASFGIDPTNWYQKASYWPTIMIVVQLWKAVGFQALIYYAGIIAIDPSYYEAARIDGATKRQMIRKITLPLLTPLVVILLIMAVGGIFRADFGLFYYVPNDSSFLYPVTDVIDTYVVRSLRTIGDVSMSTAVGFYQSVVGLALVLITNFIIRKINEENALW</sequence>
<comment type="similarity">
    <text evidence="7">Belongs to the binding-protein-dependent transport system permease family.</text>
</comment>
<proteinExistence type="inferred from homology"/>
<comment type="subcellular location">
    <subcellularLocation>
        <location evidence="1 7">Cell membrane</location>
        <topology evidence="1 7">Multi-pass membrane protein</topology>
    </subcellularLocation>
</comment>
<dbReference type="PANTHER" id="PTHR43227:SF11">
    <property type="entry name" value="BLL4140 PROTEIN"/>
    <property type="match status" value="1"/>
</dbReference>
<feature type="transmembrane region" description="Helical" evidence="7">
    <location>
        <begin position="279"/>
        <end position="296"/>
    </location>
</feature>